<dbReference type="OrthoDB" id="434160at2759"/>
<dbReference type="STRING" id="1555241.A0A4P9XD95"/>
<dbReference type="Gene3D" id="2.60.34.10">
    <property type="entry name" value="Substrate Binding Domain Of DNAk, Chain A, domain 1"/>
    <property type="match status" value="1"/>
</dbReference>
<dbReference type="InterPro" id="IPR043129">
    <property type="entry name" value="ATPase_NBD"/>
</dbReference>
<keyword evidence="5" id="KW-1185">Reference proteome</keyword>
<dbReference type="GO" id="GO:0140662">
    <property type="term" value="F:ATP-dependent protein folding chaperone"/>
    <property type="evidence" value="ECO:0007669"/>
    <property type="project" value="InterPro"/>
</dbReference>
<evidence type="ECO:0000313" key="4">
    <source>
        <dbReference type="EMBL" id="RKP03423.1"/>
    </source>
</evidence>
<dbReference type="Gene3D" id="3.30.30.30">
    <property type="match status" value="1"/>
</dbReference>
<protein>
    <recommendedName>
        <fullName evidence="6">Heat shock protein 70</fullName>
    </recommendedName>
</protein>
<dbReference type="GO" id="GO:0005524">
    <property type="term" value="F:ATP binding"/>
    <property type="evidence" value="ECO:0007669"/>
    <property type="project" value="UniProtKB-KW"/>
</dbReference>
<feature type="compositionally biased region" description="Low complexity" evidence="3">
    <location>
        <begin position="542"/>
        <end position="566"/>
    </location>
</feature>
<feature type="compositionally biased region" description="Basic and acidic residues" evidence="3">
    <location>
        <begin position="812"/>
        <end position="822"/>
    </location>
</feature>
<evidence type="ECO:0000256" key="2">
    <source>
        <dbReference type="ARBA" id="ARBA00022840"/>
    </source>
</evidence>
<evidence type="ECO:0000313" key="5">
    <source>
        <dbReference type="Proteomes" id="UP000274922"/>
    </source>
</evidence>
<feature type="region of interest" description="Disordered" evidence="3">
    <location>
        <begin position="542"/>
        <end position="568"/>
    </location>
</feature>
<dbReference type="GO" id="GO:0005634">
    <property type="term" value="C:nucleus"/>
    <property type="evidence" value="ECO:0007669"/>
    <property type="project" value="TreeGrafter"/>
</dbReference>
<reference evidence="5" key="1">
    <citation type="journal article" date="2018" name="Nat. Microbiol.">
        <title>Leveraging single-cell genomics to expand the fungal tree of life.</title>
        <authorList>
            <person name="Ahrendt S.R."/>
            <person name="Quandt C.A."/>
            <person name="Ciobanu D."/>
            <person name="Clum A."/>
            <person name="Salamov A."/>
            <person name="Andreopoulos B."/>
            <person name="Cheng J.F."/>
            <person name="Woyke T."/>
            <person name="Pelin A."/>
            <person name="Henrissat B."/>
            <person name="Reynolds N.K."/>
            <person name="Benny G.L."/>
            <person name="Smith M.E."/>
            <person name="James T.Y."/>
            <person name="Grigoriev I.V."/>
        </authorList>
    </citation>
    <scope>NUCLEOTIDE SEQUENCE [LARGE SCALE GENOMIC DNA]</scope>
    <source>
        <strain evidence="5">ATCC 52028</strain>
    </source>
</reference>
<evidence type="ECO:0000256" key="3">
    <source>
        <dbReference type="SAM" id="MobiDB-lite"/>
    </source>
</evidence>
<feature type="compositionally biased region" description="Low complexity" evidence="3">
    <location>
        <begin position="785"/>
        <end position="799"/>
    </location>
</feature>
<keyword evidence="1" id="KW-0547">Nucleotide-binding</keyword>
<gene>
    <name evidence="4" type="ORF">CXG81DRAFT_9560</name>
</gene>
<sequence>MSVVGIDFGNLNTVVAVARNRGIDVITNEVSNRATPTLVSFGDRQRWLGESAKTQEVSNFKNTVSTFKRLLGRPASDPELQTIEKKFINARLSEGQDGEAAVTVRYVNEEHTFSGTQLAAMFFGKVKEFTAAEINLPVTDAVISVPGWYTDHQRRALLDACNIAGINCLRLMNELTASALGYGITKLDLPDTTLDANAKPRNVVFVDMGHSNFQVSVVSFVKGKLVVKGTAYDRNLGGRDLDELICQHFIKEFDAKYKMDIVSNPRAVFRLRAQCEKVKKILSANAVTLLNVESLLDDKDVSAKVSREEFESWAAPLVARIQEPLRVALSLAKLTPDEIHSVEVVGGSTRVPCVKDAIAKVFGGTLDGENKLSYTLNQDEAIARGCALQCAILSPVFKVRDFSISDWNGYPVEVAWDASFNTKGTDAALEVFPVANTQPSSKNLTFYRAFKPEEADAKEVGYTITARYTDKAIAERYYPAAQTTTICEWQLSGIKKYDESGRADIRIKARLDANGIVNIENPFQQVVVEKTVPVPAAASAKSSTSSLDSAADAAAPESPATPTQTQKVVEKHPLTLKLKYATGHASDAIATWQSAEGDMAAADRLVIDTAEKRNALEEYVYYARDKLDTTWREFCPEDARTQFQNELRAMEDWLYTEEGEEATKSVYAEKLAALKKQGDPIMARFRESEDRPIAERDFKATATALRLRAESEDVAHIEAAELGKVTKEVNDKLAWLNDKIAKQNETPKHAPLVITAAEIRSAEQALQWTCNPILSKPKPKPVVPEPAAAAPADGAAADADGPEDSKQQGSEESTKESMDVDE</sequence>
<dbReference type="GO" id="GO:0005829">
    <property type="term" value="C:cytosol"/>
    <property type="evidence" value="ECO:0007669"/>
    <property type="project" value="TreeGrafter"/>
</dbReference>
<dbReference type="EMBL" id="ML014123">
    <property type="protein sequence ID" value="RKP03423.1"/>
    <property type="molecule type" value="Genomic_DNA"/>
</dbReference>
<dbReference type="SUPFAM" id="SSF100934">
    <property type="entry name" value="Heat shock protein 70kD (HSP70), C-terminal subdomain"/>
    <property type="match status" value="2"/>
</dbReference>
<dbReference type="PROSITE" id="PS01036">
    <property type="entry name" value="HSP70_3"/>
    <property type="match status" value="1"/>
</dbReference>
<dbReference type="Proteomes" id="UP000274922">
    <property type="component" value="Unassembled WGS sequence"/>
</dbReference>
<proteinExistence type="predicted"/>
<dbReference type="Gene3D" id="3.90.640.10">
    <property type="entry name" value="Actin, Chain A, domain 4"/>
    <property type="match status" value="1"/>
</dbReference>
<dbReference type="Gene3D" id="1.20.1270.10">
    <property type="match status" value="1"/>
</dbReference>
<dbReference type="FunFam" id="1.20.1270.10:FF:000002">
    <property type="entry name" value="Heat shock 70 kDa protein 4"/>
    <property type="match status" value="1"/>
</dbReference>
<keyword evidence="2" id="KW-0067">ATP-binding</keyword>
<dbReference type="Gene3D" id="3.30.420.40">
    <property type="match status" value="2"/>
</dbReference>
<dbReference type="InterPro" id="IPR029048">
    <property type="entry name" value="HSP70_C_sf"/>
</dbReference>
<dbReference type="SUPFAM" id="SSF53067">
    <property type="entry name" value="Actin-like ATPase domain"/>
    <property type="match status" value="2"/>
</dbReference>
<dbReference type="InterPro" id="IPR018181">
    <property type="entry name" value="Heat_shock_70_CS"/>
</dbReference>
<dbReference type="FunFam" id="3.30.30.30:FF:000002">
    <property type="entry name" value="Heat shock 70 kDa protein 4"/>
    <property type="match status" value="1"/>
</dbReference>
<dbReference type="FunFam" id="3.90.640.10:FF:000004">
    <property type="entry name" value="Heat shock 70 kDa protein 4"/>
    <property type="match status" value="1"/>
</dbReference>
<evidence type="ECO:0008006" key="6">
    <source>
        <dbReference type="Google" id="ProtNLM"/>
    </source>
</evidence>
<dbReference type="InterPro" id="IPR013126">
    <property type="entry name" value="Hsp_70_fam"/>
</dbReference>
<organism evidence="4 5">
    <name type="scientific">Caulochytrium protostelioides</name>
    <dbReference type="NCBI Taxonomy" id="1555241"/>
    <lineage>
        <taxon>Eukaryota</taxon>
        <taxon>Fungi</taxon>
        <taxon>Fungi incertae sedis</taxon>
        <taxon>Chytridiomycota</taxon>
        <taxon>Chytridiomycota incertae sedis</taxon>
        <taxon>Chytridiomycetes</taxon>
        <taxon>Caulochytriales</taxon>
        <taxon>Caulochytriaceae</taxon>
        <taxon>Caulochytrium</taxon>
    </lineage>
</organism>
<accession>A0A4P9XD95</accession>
<feature type="region of interest" description="Disordered" evidence="3">
    <location>
        <begin position="774"/>
        <end position="822"/>
    </location>
</feature>
<dbReference type="PANTHER" id="PTHR45639">
    <property type="entry name" value="HSC70CB, ISOFORM G-RELATED"/>
    <property type="match status" value="1"/>
</dbReference>
<dbReference type="Pfam" id="PF00012">
    <property type="entry name" value="HSP70"/>
    <property type="match status" value="1"/>
</dbReference>
<dbReference type="PRINTS" id="PR00301">
    <property type="entry name" value="HEATSHOCK70"/>
</dbReference>
<dbReference type="InterPro" id="IPR029047">
    <property type="entry name" value="HSP70_peptide-bd_sf"/>
</dbReference>
<dbReference type="PANTHER" id="PTHR45639:SF4">
    <property type="entry name" value="HSC70CB, ISOFORM G"/>
    <property type="match status" value="1"/>
</dbReference>
<dbReference type="AlphaFoldDB" id="A0A4P9XD95"/>
<name>A0A4P9XD95_9FUNG</name>
<dbReference type="FunFam" id="3.30.420.40:FF:000171">
    <property type="entry name" value="Heat shock 70 kDa protein 4"/>
    <property type="match status" value="2"/>
</dbReference>
<evidence type="ECO:0000256" key="1">
    <source>
        <dbReference type="ARBA" id="ARBA00022741"/>
    </source>
</evidence>